<sequence length="216" mass="25836">MGRSRSRSPPAAAKKTSARDEEVKKITRDGEDKKMKDKSKIPRKREREQVTDDAEDERKKSALARFKRGRRRSSSISSSDSSPDRRETRRFNSNRNDARRDTRPPRDTDLRNEAKDFQRLMDLEKQRWLRQKELETKILEEHALKRTEAKIADRISEALITERVKFQQELKEKLDACKRDMKDQLREEVRQEFRWEMEQLQLRECGANFLNSPYLL</sequence>
<gene>
    <name evidence="2" type="primary">RvY_13739</name>
    <name evidence="2" type="synonym">RvY_13739.3</name>
    <name evidence="2" type="ORF">RvY_13739-3</name>
</gene>
<dbReference type="Pfam" id="PF15346">
    <property type="entry name" value="ARGLU"/>
    <property type="match status" value="1"/>
</dbReference>
<dbReference type="GO" id="GO:0045296">
    <property type="term" value="F:cadherin binding"/>
    <property type="evidence" value="ECO:0007669"/>
    <property type="project" value="TreeGrafter"/>
</dbReference>
<dbReference type="GO" id="GO:0005654">
    <property type="term" value="C:nucleoplasm"/>
    <property type="evidence" value="ECO:0007669"/>
    <property type="project" value="TreeGrafter"/>
</dbReference>
<dbReference type="OrthoDB" id="10197976at2759"/>
<feature type="compositionally biased region" description="Basic and acidic residues" evidence="1">
    <location>
        <begin position="17"/>
        <end position="60"/>
    </location>
</feature>
<evidence type="ECO:0000313" key="2">
    <source>
        <dbReference type="EMBL" id="GAV03294.1"/>
    </source>
</evidence>
<dbReference type="Proteomes" id="UP000186922">
    <property type="component" value="Unassembled WGS sequence"/>
</dbReference>
<name>A0A1D1VWD2_RAMVA</name>
<feature type="compositionally biased region" description="Basic residues" evidence="1">
    <location>
        <begin position="61"/>
        <end position="73"/>
    </location>
</feature>
<keyword evidence="3" id="KW-1185">Reference proteome</keyword>
<dbReference type="AlphaFoldDB" id="A0A1D1VWD2"/>
<accession>A0A1D1VWD2</accession>
<proteinExistence type="predicted"/>
<protein>
    <submittedName>
        <fullName evidence="2">Uncharacterized protein</fullName>
    </submittedName>
</protein>
<dbReference type="InterPro" id="IPR033371">
    <property type="entry name" value="ARGLU1"/>
</dbReference>
<evidence type="ECO:0000256" key="1">
    <source>
        <dbReference type="SAM" id="MobiDB-lite"/>
    </source>
</evidence>
<dbReference type="PANTHER" id="PTHR31711">
    <property type="entry name" value="ARGININE AND GLUTAMATE-RICH PROTEIN 1"/>
    <property type="match status" value="1"/>
</dbReference>
<organism evidence="2 3">
    <name type="scientific">Ramazzottius varieornatus</name>
    <name type="common">Water bear</name>
    <name type="synonym">Tardigrade</name>
    <dbReference type="NCBI Taxonomy" id="947166"/>
    <lineage>
        <taxon>Eukaryota</taxon>
        <taxon>Metazoa</taxon>
        <taxon>Ecdysozoa</taxon>
        <taxon>Tardigrada</taxon>
        <taxon>Eutardigrada</taxon>
        <taxon>Parachela</taxon>
        <taxon>Hypsibioidea</taxon>
        <taxon>Ramazzottiidae</taxon>
        <taxon>Ramazzottius</taxon>
    </lineage>
</organism>
<evidence type="ECO:0000313" key="3">
    <source>
        <dbReference type="Proteomes" id="UP000186922"/>
    </source>
</evidence>
<feature type="compositionally biased region" description="Basic and acidic residues" evidence="1">
    <location>
        <begin position="82"/>
        <end position="114"/>
    </location>
</feature>
<comment type="caution">
    <text evidence="2">The sequence shown here is derived from an EMBL/GenBank/DDBJ whole genome shotgun (WGS) entry which is preliminary data.</text>
</comment>
<dbReference type="PANTHER" id="PTHR31711:SF1">
    <property type="entry name" value="ARGININE AND GLUTAMATE-RICH PROTEIN 1"/>
    <property type="match status" value="1"/>
</dbReference>
<dbReference type="GO" id="GO:0005739">
    <property type="term" value="C:mitochondrion"/>
    <property type="evidence" value="ECO:0007669"/>
    <property type="project" value="TreeGrafter"/>
</dbReference>
<reference evidence="2 3" key="1">
    <citation type="journal article" date="2016" name="Nat. Commun.">
        <title>Extremotolerant tardigrade genome and improved radiotolerance of human cultured cells by tardigrade-unique protein.</title>
        <authorList>
            <person name="Hashimoto T."/>
            <person name="Horikawa D.D."/>
            <person name="Saito Y."/>
            <person name="Kuwahara H."/>
            <person name="Kozuka-Hata H."/>
            <person name="Shin-I T."/>
            <person name="Minakuchi Y."/>
            <person name="Ohishi K."/>
            <person name="Motoyama A."/>
            <person name="Aizu T."/>
            <person name="Enomoto A."/>
            <person name="Kondo K."/>
            <person name="Tanaka S."/>
            <person name="Hara Y."/>
            <person name="Koshikawa S."/>
            <person name="Sagara H."/>
            <person name="Miura T."/>
            <person name="Yokobori S."/>
            <person name="Miyagawa K."/>
            <person name="Suzuki Y."/>
            <person name="Kubo T."/>
            <person name="Oyama M."/>
            <person name="Kohara Y."/>
            <person name="Fujiyama A."/>
            <person name="Arakawa K."/>
            <person name="Katayama T."/>
            <person name="Toyoda A."/>
            <person name="Kunieda T."/>
        </authorList>
    </citation>
    <scope>NUCLEOTIDE SEQUENCE [LARGE SCALE GENOMIC DNA]</scope>
    <source>
        <strain evidence="2 3">YOKOZUNA-1</strain>
    </source>
</reference>
<feature type="region of interest" description="Disordered" evidence="1">
    <location>
        <begin position="1"/>
        <end position="114"/>
    </location>
</feature>
<dbReference type="EMBL" id="BDGG01000009">
    <property type="protein sequence ID" value="GAV03294.1"/>
    <property type="molecule type" value="Genomic_DNA"/>
</dbReference>